<protein>
    <recommendedName>
        <fullName evidence="3">Aminotransferase-like plant mobile domain-containing protein</fullName>
    </recommendedName>
</protein>
<dbReference type="PANTHER" id="PTHR33566:SF6">
    <property type="entry name" value="PROTEIN DEFECTIVE IN MERISTEM SILENCING 3"/>
    <property type="match status" value="1"/>
</dbReference>
<comment type="caution">
    <text evidence="1">The sequence shown here is derived from an EMBL/GenBank/DDBJ whole genome shotgun (WGS) entry which is preliminary data.</text>
</comment>
<dbReference type="EMBL" id="JACGCM010002693">
    <property type="protein sequence ID" value="KAF6136484.1"/>
    <property type="molecule type" value="Genomic_DNA"/>
</dbReference>
<name>A0A7J7L1S0_9MAGN</name>
<evidence type="ECO:0008006" key="3">
    <source>
        <dbReference type="Google" id="ProtNLM"/>
    </source>
</evidence>
<organism evidence="1 2">
    <name type="scientific">Kingdonia uniflora</name>
    <dbReference type="NCBI Taxonomy" id="39325"/>
    <lineage>
        <taxon>Eukaryota</taxon>
        <taxon>Viridiplantae</taxon>
        <taxon>Streptophyta</taxon>
        <taxon>Embryophyta</taxon>
        <taxon>Tracheophyta</taxon>
        <taxon>Spermatophyta</taxon>
        <taxon>Magnoliopsida</taxon>
        <taxon>Ranunculales</taxon>
        <taxon>Circaeasteraceae</taxon>
        <taxon>Kingdonia</taxon>
    </lineage>
</organism>
<gene>
    <name evidence="1" type="ORF">GIB67_035043</name>
</gene>
<proteinExistence type="predicted"/>
<sequence>MFPGITSSDMRYGNITLSYLKKWQEPLNPCLHNYDSKMDIVYARAFIAYMIGNLFFANGATSLRAGYLAALIDYDILGVWGFDWGMPIIAALYRGLDEVSVLRPEKVKKSITRFYAVLEYWFFEYCQVRIYLVKVHTFNHIYPRISGWRDERASTGLEIHHSFAVIRDMIEWKDKTNIDKQPWHKSRQLSCPEATSNPLDMGSFMDVVGPNDQRRRIPISVMQVPYPCPPTYSTDELWHQNQGLRHAAYEDLRQLTDISTELRRELSRAEELNPVLTRSNTRGKTNSKRKKASTPIIVVDVLEASEDVHDDKEQYSNSKNWSSDDFMNLACAWSQVSQNLTTTNNQKDARFWFKVPDGMKKEPESNVLLASIENLQYAVTVDVLHMILGTQAWNESRSTNPDYTESKFPRKRAYSRRKSEENTIEQILLKENSATSMLCNLKKRQPTLATSIELAKDVVSIVATLGKVGGENLSRLFLEYIGLDTMMAIVCKILKGVKALETYNKKGRINKTNDLQRRLALLKPRLPTGKCPHGFHGFSMKMIELESINLSCLAINGHGLRETLLYSLFSRMQVYKTRSKMQLALPSLSEGALFLDGGMVSFEQVDISVGDTILMLLEQVDISINAARVVAETEAHVPDSNTPAIPSREVLCTLVEKFRNELMKVWNWFQNRRYATKSKLVKSPGMLSISSLPRDDSVPMIIKSKSIGPNSFELMAYT</sequence>
<dbReference type="AlphaFoldDB" id="A0A7J7L1S0"/>
<dbReference type="PANTHER" id="PTHR33566">
    <property type="entry name" value="EN/SPM-LIKE TRANSPOSON-RELATED"/>
    <property type="match status" value="1"/>
</dbReference>
<reference evidence="1 2" key="1">
    <citation type="journal article" date="2020" name="IScience">
        <title>Genome Sequencing of the Endangered Kingdonia uniflora (Circaeasteraceae, Ranunculales) Reveals Potential Mechanisms of Evolutionary Specialization.</title>
        <authorList>
            <person name="Sun Y."/>
            <person name="Deng T."/>
            <person name="Zhang A."/>
            <person name="Moore M.J."/>
            <person name="Landis J.B."/>
            <person name="Lin N."/>
            <person name="Zhang H."/>
            <person name="Zhang X."/>
            <person name="Huang J."/>
            <person name="Zhang X."/>
            <person name="Sun H."/>
            <person name="Wang H."/>
        </authorList>
    </citation>
    <scope>NUCLEOTIDE SEQUENCE [LARGE SCALE GENOMIC DNA]</scope>
    <source>
        <strain evidence="1">TB1705</strain>
        <tissue evidence="1">Leaf</tissue>
    </source>
</reference>
<accession>A0A7J7L1S0</accession>
<dbReference type="OrthoDB" id="10036779at2759"/>
<dbReference type="Proteomes" id="UP000541444">
    <property type="component" value="Unassembled WGS sequence"/>
</dbReference>
<evidence type="ECO:0000313" key="2">
    <source>
        <dbReference type="Proteomes" id="UP000541444"/>
    </source>
</evidence>
<keyword evidence="2" id="KW-1185">Reference proteome</keyword>
<evidence type="ECO:0000313" key="1">
    <source>
        <dbReference type="EMBL" id="KAF6136484.1"/>
    </source>
</evidence>